<sequence length="111" mass="11925">MRFSLFVFLALLCASVARAEPAPQGAGHEMAGMTMPEKAMGQSTKAQIMQPQRMESMSMEQQMAVCSRIETLKKQGKALNALMQQQKAACDTMAGGMSAPAQTAPDATLER</sequence>
<gene>
    <name evidence="3" type="ORF">OQ252_11740</name>
</gene>
<organism evidence="3 4">
    <name type="scientific">Acetobacter farinalis</name>
    <dbReference type="NCBI Taxonomy" id="1260984"/>
    <lineage>
        <taxon>Bacteria</taxon>
        <taxon>Pseudomonadati</taxon>
        <taxon>Pseudomonadota</taxon>
        <taxon>Alphaproteobacteria</taxon>
        <taxon>Acetobacterales</taxon>
        <taxon>Acetobacteraceae</taxon>
        <taxon>Acetobacter</taxon>
    </lineage>
</organism>
<keyword evidence="4" id="KW-1185">Reference proteome</keyword>
<evidence type="ECO:0000256" key="1">
    <source>
        <dbReference type="SAM" id="MobiDB-lite"/>
    </source>
</evidence>
<feature type="signal peptide" evidence="2">
    <location>
        <begin position="1"/>
        <end position="19"/>
    </location>
</feature>
<feature type="region of interest" description="Disordered" evidence="1">
    <location>
        <begin position="38"/>
        <end position="61"/>
    </location>
</feature>
<proteinExistence type="predicted"/>
<accession>A0ABT3Q9U5</accession>
<evidence type="ECO:0000256" key="2">
    <source>
        <dbReference type="SAM" id="SignalP"/>
    </source>
</evidence>
<dbReference type="EMBL" id="JAPIUX010000021">
    <property type="protein sequence ID" value="MCX2562061.1"/>
    <property type="molecule type" value="Genomic_DNA"/>
</dbReference>
<evidence type="ECO:0000313" key="4">
    <source>
        <dbReference type="Proteomes" id="UP001526446"/>
    </source>
</evidence>
<feature type="chain" id="PRO_5047372468" evidence="2">
    <location>
        <begin position="20"/>
        <end position="111"/>
    </location>
</feature>
<protein>
    <submittedName>
        <fullName evidence="3">Uncharacterized protein</fullName>
    </submittedName>
</protein>
<dbReference type="RefSeq" id="WP_166123252.1">
    <property type="nucleotide sequence ID" value="NZ_JAPIUX010000021.1"/>
</dbReference>
<reference evidence="3 4" key="1">
    <citation type="submission" date="2022-11" db="EMBL/GenBank/DDBJ databases">
        <title>Genome sequencing of Acetobacter type strain.</title>
        <authorList>
            <person name="Heo J."/>
            <person name="Lee D."/>
            <person name="Han B.-H."/>
            <person name="Hong S.-B."/>
            <person name="Kwon S.-W."/>
        </authorList>
    </citation>
    <scope>NUCLEOTIDE SEQUENCE [LARGE SCALE GENOMIC DNA]</scope>
    <source>
        <strain evidence="3 4">KACC 21251</strain>
    </source>
</reference>
<feature type="compositionally biased region" description="Low complexity" evidence="1">
    <location>
        <begin position="49"/>
        <end position="61"/>
    </location>
</feature>
<comment type="caution">
    <text evidence="3">The sequence shown here is derived from an EMBL/GenBank/DDBJ whole genome shotgun (WGS) entry which is preliminary data.</text>
</comment>
<name>A0ABT3Q9U5_9PROT</name>
<dbReference type="Proteomes" id="UP001526446">
    <property type="component" value="Unassembled WGS sequence"/>
</dbReference>
<evidence type="ECO:0000313" key="3">
    <source>
        <dbReference type="EMBL" id="MCX2562061.1"/>
    </source>
</evidence>
<keyword evidence="2" id="KW-0732">Signal</keyword>